<accession>E4WR79</accession>
<dbReference type="Proteomes" id="UP000001307">
    <property type="component" value="Unassembled WGS sequence"/>
</dbReference>
<keyword evidence="1" id="KW-0812">Transmembrane</keyword>
<feature type="transmembrane region" description="Helical" evidence="1">
    <location>
        <begin position="12"/>
        <end position="30"/>
    </location>
</feature>
<evidence type="ECO:0000313" key="3">
    <source>
        <dbReference type="Proteomes" id="UP000001307"/>
    </source>
</evidence>
<evidence type="ECO:0000313" key="2">
    <source>
        <dbReference type="EMBL" id="CBY20260.1"/>
    </source>
</evidence>
<organism evidence="2">
    <name type="scientific">Oikopleura dioica</name>
    <name type="common">Tunicate</name>
    <dbReference type="NCBI Taxonomy" id="34765"/>
    <lineage>
        <taxon>Eukaryota</taxon>
        <taxon>Metazoa</taxon>
        <taxon>Chordata</taxon>
        <taxon>Tunicata</taxon>
        <taxon>Appendicularia</taxon>
        <taxon>Copelata</taxon>
        <taxon>Oikopleuridae</taxon>
        <taxon>Oikopleura</taxon>
    </lineage>
</organism>
<reference evidence="2" key="1">
    <citation type="journal article" date="2010" name="Science">
        <title>Plasticity of animal genome architecture unmasked by rapid evolution of a pelagic tunicate.</title>
        <authorList>
            <person name="Denoeud F."/>
            <person name="Henriet S."/>
            <person name="Mungpakdee S."/>
            <person name="Aury J.M."/>
            <person name="Da Silva C."/>
            <person name="Brinkmann H."/>
            <person name="Mikhaleva J."/>
            <person name="Olsen L.C."/>
            <person name="Jubin C."/>
            <person name="Canestro C."/>
            <person name="Bouquet J.M."/>
            <person name="Danks G."/>
            <person name="Poulain J."/>
            <person name="Campsteijn C."/>
            <person name="Adamski M."/>
            <person name="Cross I."/>
            <person name="Yadetie F."/>
            <person name="Muffato M."/>
            <person name="Louis A."/>
            <person name="Butcher S."/>
            <person name="Tsagkogeorga G."/>
            <person name="Konrad A."/>
            <person name="Singh S."/>
            <person name="Jensen M.F."/>
            <person name="Cong E.H."/>
            <person name="Eikeseth-Otteraa H."/>
            <person name="Noel B."/>
            <person name="Anthouard V."/>
            <person name="Porcel B.M."/>
            <person name="Kachouri-Lafond R."/>
            <person name="Nishino A."/>
            <person name="Ugolini M."/>
            <person name="Chourrout P."/>
            <person name="Nishida H."/>
            <person name="Aasland R."/>
            <person name="Huzurbazar S."/>
            <person name="Westhof E."/>
            <person name="Delsuc F."/>
            <person name="Lehrach H."/>
            <person name="Reinhardt R."/>
            <person name="Weissenbach J."/>
            <person name="Roy S.W."/>
            <person name="Artiguenave F."/>
            <person name="Postlethwait J.H."/>
            <person name="Manak J.R."/>
            <person name="Thompson E.M."/>
            <person name="Jaillon O."/>
            <person name="Du Pasquier L."/>
            <person name="Boudinot P."/>
            <person name="Liberles D.A."/>
            <person name="Volff J.N."/>
            <person name="Philippe H."/>
            <person name="Lenhard B."/>
            <person name="Roest Crollius H."/>
            <person name="Wincker P."/>
            <person name="Chourrout D."/>
        </authorList>
    </citation>
    <scope>NUCLEOTIDE SEQUENCE [LARGE SCALE GENOMIC DNA]</scope>
</reference>
<dbReference type="EMBL" id="FN653015">
    <property type="protein sequence ID" value="CBY20260.1"/>
    <property type="molecule type" value="Genomic_DNA"/>
</dbReference>
<keyword evidence="1" id="KW-0472">Membrane</keyword>
<keyword evidence="1" id="KW-1133">Transmembrane helix</keyword>
<dbReference type="AlphaFoldDB" id="E4WR79"/>
<name>E4WR79_OIKDI</name>
<gene>
    <name evidence="2" type="ORF">GSOID_T00000247001</name>
</gene>
<proteinExistence type="predicted"/>
<keyword evidence="3" id="KW-1185">Reference proteome</keyword>
<evidence type="ECO:0000256" key="1">
    <source>
        <dbReference type="SAM" id="Phobius"/>
    </source>
</evidence>
<protein>
    <submittedName>
        <fullName evidence="2">Uncharacterized protein</fullName>
    </submittedName>
</protein>
<dbReference type="InParanoid" id="E4WR79"/>
<sequence>MPIRDAERTRERLFSAFLVYVVVRGYFAILQHHNMVPENRKSNKYLAPLRITCENVIQQKRCPNLCSLQYVRNDIDLLFDNFQGGVLSYCIFYSAHFHYVYSVVKSLFPTVNLYSLIQLPGESNLSAHQLGYIDFRRLDAVLGYEHSIAFGDVSETRIENLIELIQLISVKNKRNALEIIGLLEIIEEKIVRHIRKQIRKADARGQILDMYSEDTSIMSNFSSTRSRRSLPLINSP</sequence>